<dbReference type="Proteomes" id="UP000499080">
    <property type="component" value="Unassembled WGS sequence"/>
</dbReference>
<keyword evidence="2" id="KW-1185">Reference proteome</keyword>
<name>A0A4Y2VN02_ARAVE</name>
<proteinExistence type="predicted"/>
<accession>A0A4Y2VN02</accession>
<evidence type="ECO:0000313" key="1">
    <source>
        <dbReference type="EMBL" id="GBO26713.1"/>
    </source>
</evidence>
<protein>
    <submittedName>
        <fullName evidence="1">Uncharacterized protein</fullName>
    </submittedName>
</protein>
<reference evidence="1 2" key="1">
    <citation type="journal article" date="2019" name="Sci. Rep.">
        <title>Orb-weaving spider Araneus ventricosus genome elucidates the spidroin gene catalogue.</title>
        <authorList>
            <person name="Kono N."/>
            <person name="Nakamura H."/>
            <person name="Ohtoshi R."/>
            <person name="Moran D.A.P."/>
            <person name="Shinohara A."/>
            <person name="Yoshida Y."/>
            <person name="Fujiwara M."/>
            <person name="Mori M."/>
            <person name="Tomita M."/>
            <person name="Arakawa K."/>
        </authorList>
    </citation>
    <scope>NUCLEOTIDE SEQUENCE [LARGE SCALE GENOMIC DNA]</scope>
</reference>
<feature type="non-terminal residue" evidence="1">
    <location>
        <position position="30"/>
    </location>
</feature>
<evidence type="ECO:0000313" key="2">
    <source>
        <dbReference type="Proteomes" id="UP000499080"/>
    </source>
</evidence>
<dbReference type="AlphaFoldDB" id="A0A4Y2VN02"/>
<dbReference type="EMBL" id="BGPR01049702">
    <property type="protein sequence ID" value="GBO26713.1"/>
    <property type="molecule type" value="Genomic_DNA"/>
</dbReference>
<comment type="caution">
    <text evidence="1">The sequence shown here is derived from an EMBL/GenBank/DDBJ whole genome shotgun (WGS) entry which is preliminary data.</text>
</comment>
<sequence>MDSSYDNLFLQRLPYTRQFGGDSSCGGQTV</sequence>
<organism evidence="1 2">
    <name type="scientific">Araneus ventricosus</name>
    <name type="common">Orbweaver spider</name>
    <name type="synonym">Epeira ventricosa</name>
    <dbReference type="NCBI Taxonomy" id="182803"/>
    <lineage>
        <taxon>Eukaryota</taxon>
        <taxon>Metazoa</taxon>
        <taxon>Ecdysozoa</taxon>
        <taxon>Arthropoda</taxon>
        <taxon>Chelicerata</taxon>
        <taxon>Arachnida</taxon>
        <taxon>Araneae</taxon>
        <taxon>Araneomorphae</taxon>
        <taxon>Entelegynae</taxon>
        <taxon>Araneoidea</taxon>
        <taxon>Araneidae</taxon>
        <taxon>Araneus</taxon>
    </lineage>
</organism>
<gene>
    <name evidence="1" type="ORF">AVEN_266821_1</name>
</gene>